<dbReference type="Proteomes" id="UP001152523">
    <property type="component" value="Unassembled WGS sequence"/>
</dbReference>
<feature type="transmembrane region" description="Helical" evidence="7">
    <location>
        <begin position="97"/>
        <end position="116"/>
    </location>
</feature>
<dbReference type="PANTHER" id="PTHR31376:SF3">
    <property type="entry name" value="PURINE PERMEASE 4-RELATED"/>
    <property type="match status" value="1"/>
</dbReference>
<evidence type="ECO:0000256" key="6">
    <source>
        <dbReference type="ARBA" id="ARBA00023136"/>
    </source>
</evidence>
<keyword evidence="9" id="KW-1185">Reference proteome</keyword>
<keyword evidence="3 7" id="KW-0813">Transport</keyword>
<feature type="transmembrane region" description="Helical" evidence="7">
    <location>
        <begin position="20"/>
        <end position="46"/>
    </location>
</feature>
<proteinExistence type="inferred from homology"/>
<dbReference type="SUPFAM" id="SSF103481">
    <property type="entry name" value="Multidrug resistance efflux transporter EmrE"/>
    <property type="match status" value="1"/>
</dbReference>
<keyword evidence="6 7" id="KW-0472">Membrane</keyword>
<comment type="similarity">
    <text evidence="2 7">Belongs to the purine permeases (TC 2.A.7.14) family.</text>
</comment>
<protein>
    <recommendedName>
        <fullName evidence="7">Probable purine permease</fullName>
    </recommendedName>
</protein>
<dbReference type="PANTHER" id="PTHR31376">
    <property type="entry name" value="OS09G0467300 PROTEIN-RELATED"/>
    <property type="match status" value="1"/>
</dbReference>
<dbReference type="Pfam" id="PF16913">
    <property type="entry name" value="PUNUT"/>
    <property type="match status" value="1"/>
</dbReference>
<gene>
    <name evidence="8" type="ORF">CEPIT_LOCUS26403</name>
</gene>
<keyword evidence="5 7" id="KW-1133">Transmembrane helix</keyword>
<feature type="transmembrane region" description="Helical" evidence="7">
    <location>
        <begin position="260"/>
        <end position="285"/>
    </location>
</feature>
<dbReference type="EMBL" id="CAMAPF010000935">
    <property type="protein sequence ID" value="CAH9124994.1"/>
    <property type="molecule type" value="Genomic_DNA"/>
</dbReference>
<dbReference type="InterPro" id="IPR030182">
    <property type="entry name" value="PUP_plant"/>
</dbReference>
<evidence type="ECO:0000256" key="1">
    <source>
        <dbReference type="ARBA" id="ARBA00004141"/>
    </source>
</evidence>
<feature type="transmembrane region" description="Helical" evidence="7">
    <location>
        <begin position="292"/>
        <end position="310"/>
    </location>
</feature>
<accession>A0AAV0EMJ9</accession>
<evidence type="ECO:0000256" key="4">
    <source>
        <dbReference type="ARBA" id="ARBA00022692"/>
    </source>
</evidence>
<sequence length="354" mass="38328">MPYTAMHDEPDDRRSGSKRYLFLLALNYFFLFAGSVSSSLLSKFYFIHKGSSRWASTFVQSAGFPLLVPAIYILHYASGTDPASRRKPFSRFTPGQFLISVIIGILLGINNLLFSWGNSYLPISTNSLLLSTQLLFTLVASVLIVKEKVTFSNLNCVILLTLSSILIGLNSGHDRPDGVTRGKYFVGFVSTIGAGLLFALYLPVMQRVYSGVNCYAMVVEMQLVMEIASTAFAVAGMAVSGGFAEMKAEMDHKFDLGPRAYVLTVGVNLVTWQLAFMGTAGMVYLTSSLTGGICMTALMAMNVVGGVLVYGDRFDGSKAVSTALCLWGFSSYVHGMYKKKKSRDNGGGGGEESA</sequence>
<comment type="subcellular location">
    <subcellularLocation>
        <location evidence="1 7">Membrane</location>
        <topology evidence="1 7">Multi-pass membrane protein</topology>
    </subcellularLocation>
</comment>
<evidence type="ECO:0000256" key="3">
    <source>
        <dbReference type="ARBA" id="ARBA00022448"/>
    </source>
</evidence>
<name>A0AAV0EMJ9_9ASTE</name>
<dbReference type="GO" id="GO:0016020">
    <property type="term" value="C:membrane"/>
    <property type="evidence" value="ECO:0007669"/>
    <property type="project" value="UniProtKB-SubCell"/>
</dbReference>
<evidence type="ECO:0000313" key="8">
    <source>
        <dbReference type="EMBL" id="CAH9124994.1"/>
    </source>
</evidence>
<evidence type="ECO:0000256" key="2">
    <source>
        <dbReference type="ARBA" id="ARBA00006213"/>
    </source>
</evidence>
<dbReference type="InterPro" id="IPR037185">
    <property type="entry name" value="EmrE-like"/>
</dbReference>
<evidence type="ECO:0000256" key="7">
    <source>
        <dbReference type="RuleBase" id="RU368015"/>
    </source>
</evidence>
<keyword evidence="4 7" id="KW-0812">Transmembrane</keyword>
<feature type="transmembrane region" description="Helical" evidence="7">
    <location>
        <begin position="58"/>
        <end position="77"/>
    </location>
</feature>
<evidence type="ECO:0000313" key="9">
    <source>
        <dbReference type="Proteomes" id="UP001152523"/>
    </source>
</evidence>
<dbReference type="GO" id="GO:0005345">
    <property type="term" value="F:purine nucleobase transmembrane transporter activity"/>
    <property type="evidence" value="ECO:0007669"/>
    <property type="project" value="UniProtKB-UniRule"/>
</dbReference>
<organism evidence="8 9">
    <name type="scientific">Cuscuta epithymum</name>
    <dbReference type="NCBI Taxonomy" id="186058"/>
    <lineage>
        <taxon>Eukaryota</taxon>
        <taxon>Viridiplantae</taxon>
        <taxon>Streptophyta</taxon>
        <taxon>Embryophyta</taxon>
        <taxon>Tracheophyta</taxon>
        <taxon>Spermatophyta</taxon>
        <taxon>Magnoliopsida</taxon>
        <taxon>eudicotyledons</taxon>
        <taxon>Gunneridae</taxon>
        <taxon>Pentapetalae</taxon>
        <taxon>asterids</taxon>
        <taxon>lamiids</taxon>
        <taxon>Solanales</taxon>
        <taxon>Convolvulaceae</taxon>
        <taxon>Cuscuteae</taxon>
        <taxon>Cuscuta</taxon>
        <taxon>Cuscuta subgen. Cuscuta</taxon>
    </lineage>
</organism>
<comment type="caution">
    <text evidence="8">The sequence shown here is derived from an EMBL/GenBank/DDBJ whole genome shotgun (WGS) entry which is preliminary data.</text>
</comment>
<evidence type="ECO:0000256" key="5">
    <source>
        <dbReference type="ARBA" id="ARBA00022989"/>
    </source>
</evidence>
<feature type="transmembrane region" description="Helical" evidence="7">
    <location>
        <begin position="214"/>
        <end position="240"/>
    </location>
</feature>
<dbReference type="AlphaFoldDB" id="A0AAV0EMJ9"/>
<feature type="transmembrane region" description="Helical" evidence="7">
    <location>
        <begin position="184"/>
        <end position="202"/>
    </location>
</feature>
<comment type="caution">
    <text evidence="7">Lacks conserved residue(s) required for the propagation of feature annotation.</text>
</comment>
<feature type="transmembrane region" description="Helical" evidence="7">
    <location>
        <begin position="152"/>
        <end position="172"/>
    </location>
</feature>
<feature type="transmembrane region" description="Helical" evidence="7">
    <location>
        <begin position="128"/>
        <end position="145"/>
    </location>
</feature>
<dbReference type="GO" id="GO:0015211">
    <property type="term" value="F:purine nucleoside transmembrane transporter activity"/>
    <property type="evidence" value="ECO:0007669"/>
    <property type="project" value="UniProtKB-UniRule"/>
</dbReference>
<reference evidence="8" key="1">
    <citation type="submission" date="2022-07" db="EMBL/GenBank/DDBJ databases">
        <authorList>
            <person name="Macas J."/>
            <person name="Novak P."/>
            <person name="Neumann P."/>
        </authorList>
    </citation>
    <scope>NUCLEOTIDE SEQUENCE</scope>
</reference>